<dbReference type="EMBL" id="BTGU01000343">
    <property type="protein sequence ID" value="GMN66606.1"/>
    <property type="molecule type" value="Genomic_DNA"/>
</dbReference>
<name>A0AA88JBZ2_FICCA</name>
<organism evidence="2 3">
    <name type="scientific">Ficus carica</name>
    <name type="common">Common fig</name>
    <dbReference type="NCBI Taxonomy" id="3494"/>
    <lineage>
        <taxon>Eukaryota</taxon>
        <taxon>Viridiplantae</taxon>
        <taxon>Streptophyta</taxon>
        <taxon>Embryophyta</taxon>
        <taxon>Tracheophyta</taxon>
        <taxon>Spermatophyta</taxon>
        <taxon>Magnoliopsida</taxon>
        <taxon>eudicotyledons</taxon>
        <taxon>Gunneridae</taxon>
        <taxon>Pentapetalae</taxon>
        <taxon>rosids</taxon>
        <taxon>fabids</taxon>
        <taxon>Rosales</taxon>
        <taxon>Moraceae</taxon>
        <taxon>Ficeae</taxon>
        <taxon>Ficus</taxon>
    </lineage>
</organism>
<dbReference type="AlphaFoldDB" id="A0AA88JBZ2"/>
<protein>
    <submittedName>
        <fullName evidence="2">Uncharacterized protein</fullName>
    </submittedName>
</protein>
<keyword evidence="3" id="KW-1185">Reference proteome</keyword>
<feature type="region of interest" description="Disordered" evidence="1">
    <location>
        <begin position="72"/>
        <end position="110"/>
    </location>
</feature>
<evidence type="ECO:0000313" key="3">
    <source>
        <dbReference type="Proteomes" id="UP001187192"/>
    </source>
</evidence>
<comment type="caution">
    <text evidence="2">The sequence shown here is derived from an EMBL/GenBank/DDBJ whole genome shotgun (WGS) entry which is preliminary data.</text>
</comment>
<dbReference type="Proteomes" id="UP001187192">
    <property type="component" value="Unassembled WGS sequence"/>
</dbReference>
<feature type="compositionally biased region" description="Low complexity" evidence="1">
    <location>
        <begin position="22"/>
        <end position="43"/>
    </location>
</feature>
<proteinExistence type="predicted"/>
<evidence type="ECO:0000313" key="2">
    <source>
        <dbReference type="EMBL" id="GMN66606.1"/>
    </source>
</evidence>
<feature type="region of interest" description="Disordered" evidence="1">
    <location>
        <begin position="1"/>
        <end position="45"/>
    </location>
</feature>
<accession>A0AA88JBZ2</accession>
<evidence type="ECO:0000256" key="1">
    <source>
        <dbReference type="SAM" id="MobiDB-lite"/>
    </source>
</evidence>
<sequence length="110" mass="11287">MSDMTDSENEVLSGSVDITGDSDTGASSNTSSSSSSTSVTPTSRRIEGAARLVEILQVGPGTCPDNRFIRELDGAASEPPVQATSTGVASERSAGKGQRARTALIQLVSR</sequence>
<gene>
    <name evidence="2" type="ORF">TIFTF001_035673</name>
</gene>
<reference evidence="2" key="1">
    <citation type="submission" date="2023-07" db="EMBL/GenBank/DDBJ databases">
        <title>draft genome sequence of fig (Ficus carica).</title>
        <authorList>
            <person name="Takahashi T."/>
            <person name="Nishimura K."/>
        </authorList>
    </citation>
    <scope>NUCLEOTIDE SEQUENCE</scope>
</reference>